<gene>
    <name evidence="10" type="ORF">DLJ54_06100</name>
</gene>
<dbReference type="FunFam" id="1.10.230.10:FF:000003">
    <property type="entry name" value="Citrate synthase"/>
    <property type="match status" value="1"/>
</dbReference>
<keyword evidence="3" id="KW-0816">Tricarboxylic acid cycle</keyword>
<organism evidence="10 11">
    <name type="scientific">Corynebacterium heidelbergense</name>
    <dbReference type="NCBI Taxonomy" id="2055947"/>
    <lineage>
        <taxon>Bacteria</taxon>
        <taxon>Bacillati</taxon>
        <taxon>Actinomycetota</taxon>
        <taxon>Actinomycetes</taxon>
        <taxon>Mycobacteriales</taxon>
        <taxon>Corynebacteriaceae</taxon>
        <taxon>Corynebacterium</taxon>
    </lineage>
</organism>
<dbReference type="PIRSF" id="PIRSF001369">
    <property type="entry name" value="Citrate_synth"/>
    <property type="match status" value="1"/>
</dbReference>
<feature type="active site" evidence="7">
    <location>
        <position position="293"/>
    </location>
</feature>
<evidence type="ECO:0000256" key="9">
    <source>
        <dbReference type="SAM" id="MobiDB-lite"/>
    </source>
</evidence>
<protein>
    <recommendedName>
        <fullName evidence="6">Citrate synthase</fullName>
    </recommendedName>
</protein>
<name>A0A364V5H2_9CORY</name>
<dbReference type="Gene3D" id="1.10.230.10">
    <property type="entry name" value="Cytochrome P450-Terp, domain 2"/>
    <property type="match status" value="1"/>
</dbReference>
<keyword evidence="4 6" id="KW-0808">Transferase</keyword>
<evidence type="ECO:0000256" key="1">
    <source>
        <dbReference type="ARBA" id="ARBA00004751"/>
    </source>
</evidence>
<dbReference type="InterPro" id="IPR016143">
    <property type="entry name" value="Citrate_synth-like_sm_a-sub"/>
</dbReference>
<accession>A0A364V5H2</accession>
<dbReference type="AlphaFoldDB" id="A0A364V5H2"/>
<dbReference type="NCBIfam" id="TIGR01800">
    <property type="entry name" value="cit_synth_II"/>
    <property type="match status" value="1"/>
</dbReference>
<reference evidence="10 11" key="1">
    <citation type="journal article" date="2018" name="Syst. Appl. Microbiol.">
        <title>Corynebacterium heidelbergense sp. nov., isolated from the preen glands of Egyptian geese (Alopochen aegyptiacus).</title>
        <authorList>
            <person name="Braun M.S."/>
            <person name="Wang E."/>
            <person name="Zimmermann S."/>
            <person name="Wink M."/>
        </authorList>
    </citation>
    <scope>NUCLEOTIDE SEQUENCE [LARGE SCALE GENOMIC DNA]</scope>
    <source>
        <strain evidence="10 11">647</strain>
    </source>
</reference>
<dbReference type="Pfam" id="PF00285">
    <property type="entry name" value="Citrate_synt"/>
    <property type="match status" value="1"/>
</dbReference>
<dbReference type="GO" id="GO:0005975">
    <property type="term" value="P:carbohydrate metabolic process"/>
    <property type="evidence" value="ECO:0007669"/>
    <property type="project" value="TreeGrafter"/>
</dbReference>
<evidence type="ECO:0000256" key="7">
    <source>
        <dbReference type="PIRSR" id="PIRSR001369-1"/>
    </source>
</evidence>
<evidence type="ECO:0000313" key="10">
    <source>
        <dbReference type="EMBL" id="RAV31877.1"/>
    </source>
</evidence>
<dbReference type="SUPFAM" id="SSF48256">
    <property type="entry name" value="Citrate synthase"/>
    <property type="match status" value="1"/>
</dbReference>
<dbReference type="EMBL" id="QHCV01000052">
    <property type="protein sequence ID" value="RAV31877.1"/>
    <property type="molecule type" value="Genomic_DNA"/>
</dbReference>
<dbReference type="GO" id="GO:0005829">
    <property type="term" value="C:cytosol"/>
    <property type="evidence" value="ECO:0007669"/>
    <property type="project" value="TreeGrafter"/>
</dbReference>
<evidence type="ECO:0000256" key="3">
    <source>
        <dbReference type="ARBA" id="ARBA00022532"/>
    </source>
</evidence>
<dbReference type="InterPro" id="IPR036969">
    <property type="entry name" value="Citrate_synthase_sf"/>
</dbReference>
<dbReference type="RefSeq" id="WP_113630885.1">
    <property type="nucleotide sequence ID" value="NZ_QHCV01000052.1"/>
</dbReference>
<dbReference type="GO" id="GO:0006099">
    <property type="term" value="P:tricarboxylic acid cycle"/>
    <property type="evidence" value="ECO:0007669"/>
    <property type="project" value="UniProtKB-UniPathway"/>
</dbReference>
<comment type="caution">
    <text evidence="10">The sequence shown here is derived from an EMBL/GenBank/DDBJ whole genome shotgun (WGS) entry which is preliminary data.</text>
</comment>
<evidence type="ECO:0000256" key="2">
    <source>
        <dbReference type="ARBA" id="ARBA00010566"/>
    </source>
</evidence>
<proteinExistence type="inferred from homology"/>
<evidence type="ECO:0000256" key="6">
    <source>
        <dbReference type="PIRNR" id="PIRNR001369"/>
    </source>
</evidence>
<sequence length="406" mass="45389">MAQPTTAPQANEKGTKKAAKPETSPSSASEQKIYKGLYGVVIDYTAISKVNPETNSLTYRGYPVQELAEKCSFEEVAYLLWRGNLPTSAELAEFCRLERDLRHLEPGLVDLIMGLPKDCHPMDTVRTAVSWLGCQDEDPFTRDTPHVRDCARMMWSKLPLVVALDIRRRQGKEFIEPDKNLGMAENFLSMVFGREEGSPALNPDDVRAFDKSLILYAEHSFNASTFTARVITSTMSDTFSAVTGAIGALKGPLHGGANEFVVHTMLEIGDPEKAEEWVHNALDNKKLIMGFGHRVYKDGDSRVPTMEAAFRDLAEKHGAQKWVQMYENMSNTMYERTGIKPNLDFPAGPAYHVLGIPVEFFTPIFVMARITGWTAHIIEQREDNSLIRPLSAYNGPDQRSVPDDRG</sequence>
<dbReference type="Gene3D" id="1.10.580.10">
    <property type="entry name" value="Citrate Synthase, domain 1"/>
    <property type="match status" value="1"/>
</dbReference>
<comment type="similarity">
    <text evidence="2 6 8">Belongs to the citrate synthase family.</text>
</comment>
<evidence type="ECO:0000256" key="5">
    <source>
        <dbReference type="ARBA" id="ARBA00049288"/>
    </source>
</evidence>
<dbReference type="Proteomes" id="UP000251577">
    <property type="component" value="Unassembled WGS sequence"/>
</dbReference>
<evidence type="ECO:0000256" key="4">
    <source>
        <dbReference type="ARBA" id="ARBA00022679"/>
    </source>
</evidence>
<feature type="region of interest" description="Disordered" evidence="9">
    <location>
        <begin position="1"/>
        <end position="28"/>
    </location>
</feature>
<dbReference type="NCBIfam" id="NF010636">
    <property type="entry name" value="PRK14033.1"/>
    <property type="match status" value="1"/>
</dbReference>
<dbReference type="PANTHER" id="PTHR11739:SF4">
    <property type="entry name" value="CITRATE SYNTHASE, PEROXISOMAL"/>
    <property type="match status" value="1"/>
</dbReference>
<dbReference type="InterPro" id="IPR002020">
    <property type="entry name" value="Citrate_synthase"/>
</dbReference>
<dbReference type="GO" id="GO:0036440">
    <property type="term" value="F:citrate synthase activity"/>
    <property type="evidence" value="ECO:0007669"/>
    <property type="project" value="UniProtKB-EC"/>
</dbReference>
<comment type="catalytic activity">
    <reaction evidence="5">
        <text>oxaloacetate + acetyl-CoA + H2O = citrate + CoA + H(+)</text>
        <dbReference type="Rhea" id="RHEA:16845"/>
        <dbReference type="ChEBI" id="CHEBI:15377"/>
        <dbReference type="ChEBI" id="CHEBI:15378"/>
        <dbReference type="ChEBI" id="CHEBI:16452"/>
        <dbReference type="ChEBI" id="CHEBI:16947"/>
        <dbReference type="ChEBI" id="CHEBI:57287"/>
        <dbReference type="ChEBI" id="CHEBI:57288"/>
        <dbReference type="EC" id="2.3.3.16"/>
    </reaction>
</comment>
<dbReference type="PROSITE" id="PS00480">
    <property type="entry name" value="CITRATE_SYNTHASE"/>
    <property type="match status" value="1"/>
</dbReference>
<comment type="pathway">
    <text evidence="1">Carbohydrate metabolism; tricarboxylic acid cycle; isocitrate from oxaloacetate: step 1/2.</text>
</comment>
<dbReference type="InterPro" id="IPR016142">
    <property type="entry name" value="Citrate_synth-like_lrg_a-sub"/>
</dbReference>
<dbReference type="InterPro" id="IPR011278">
    <property type="entry name" value="2-MeCitrate/Citrate_synth_II"/>
</dbReference>
<evidence type="ECO:0000313" key="11">
    <source>
        <dbReference type="Proteomes" id="UP000251577"/>
    </source>
</evidence>
<dbReference type="InterPro" id="IPR019810">
    <property type="entry name" value="Citrate_synthase_AS"/>
</dbReference>
<feature type="active site" evidence="7">
    <location>
        <position position="344"/>
    </location>
</feature>
<keyword evidence="11" id="KW-1185">Reference proteome</keyword>
<dbReference type="InterPro" id="IPR024176">
    <property type="entry name" value="Citrate_synthase_bac-typ"/>
</dbReference>
<dbReference type="UniPathway" id="UPA00223"/>
<dbReference type="PRINTS" id="PR00143">
    <property type="entry name" value="CITRTSNTHASE"/>
</dbReference>
<dbReference type="PANTHER" id="PTHR11739">
    <property type="entry name" value="CITRATE SYNTHASE"/>
    <property type="match status" value="1"/>
</dbReference>
<evidence type="ECO:0000256" key="8">
    <source>
        <dbReference type="RuleBase" id="RU003406"/>
    </source>
</evidence>